<dbReference type="EMBL" id="MU274905">
    <property type="protein sequence ID" value="KAI0091653.1"/>
    <property type="molecule type" value="Genomic_DNA"/>
</dbReference>
<proteinExistence type="predicted"/>
<gene>
    <name evidence="1" type="ORF">BDY19DRAFT_991337</name>
</gene>
<evidence type="ECO:0000313" key="2">
    <source>
        <dbReference type="Proteomes" id="UP001055072"/>
    </source>
</evidence>
<sequence>MTTFPAAVTASCILQDNQHVVNIDGKTDQPPREQAFALSRPLTSSSPLARGSPAPAVPRTMSRRSFTQLLEETRRRSHCNGQLTRSVPGHWSMDHIGPTSASMLIRTPAAPPPRKSSLSSSAALTGPVTGEVETDTKDDISETIHQLEQLAQRVRAVTAETVLSVSRSPTRRGFCTVSATSSDESLSSTIKPSTPRGHRSTTALDAYVPQIVVTLPSSENIPSDSASSGSQSSSMSDSEETTEEVRWVNEYGSWGSPSSSHEDSGSDDSLESDVSSLFIAGEGEGLSDSDTICTSPPTSPRGDDKGRETFVSSTRSSPETAQNSSSSLSSTSRPTSPLSRRSRVPVIRPSKSLAFHEFTPQPFVDQCQRPTRSPSRLKQAISSPHVSAQYRGFNTSISTMPSHSPLSQYTRPSYYADSYGIQQAPSQSQSCWSISTDSVAESPGKKGVGARWTMGLKRLFGRSR</sequence>
<name>A0ACB8UBF8_9APHY</name>
<organism evidence="1 2">
    <name type="scientific">Irpex rosettiformis</name>
    <dbReference type="NCBI Taxonomy" id="378272"/>
    <lineage>
        <taxon>Eukaryota</taxon>
        <taxon>Fungi</taxon>
        <taxon>Dikarya</taxon>
        <taxon>Basidiomycota</taxon>
        <taxon>Agaricomycotina</taxon>
        <taxon>Agaricomycetes</taxon>
        <taxon>Polyporales</taxon>
        <taxon>Irpicaceae</taxon>
        <taxon>Irpex</taxon>
    </lineage>
</organism>
<dbReference type="Proteomes" id="UP001055072">
    <property type="component" value="Unassembled WGS sequence"/>
</dbReference>
<protein>
    <submittedName>
        <fullName evidence="1">Uncharacterized protein</fullName>
    </submittedName>
</protein>
<evidence type="ECO:0000313" key="1">
    <source>
        <dbReference type="EMBL" id="KAI0091653.1"/>
    </source>
</evidence>
<reference evidence="1" key="1">
    <citation type="journal article" date="2021" name="Environ. Microbiol.">
        <title>Gene family expansions and transcriptome signatures uncover fungal adaptations to wood decay.</title>
        <authorList>
            <person name="Hage H."/>
            <person name="Miyauchi S."/>
            <person name="Viragh M."/>
            <person name="Drula E."/>
            <person name="Min B."/>
            <person name="Chaduli D."/>
            <person name="Navarro D."/>
            <person name="Favel A."/>
            <person name="Norest M."/>
            <person name="Lesage-Meessen L."/>
            <person name="Balint B."/>
            <person name="Merenyi Z."/>
            <person name="de Eugenio L."/>
            <person name="Morin E."/>
            <person name="Martinez A.T."/>
            <person name="Baldrian P."/>
            <person name="Stursova M."/>
            <person name="Martinez M.J."/>
            <person name="Novotny C."/>
            <person name="Magnuson J.K."/>
            <person name="Spatafora J.W."/>
            <person name="Maurice S."/>
            <person name="Pangilinan J."/>
            <person name="Andreopoulos W."/>
            <person name="LaButti K."/>
            <person name="Hundley H."/>
            <person name="Na H."/>
            <person name="Kuo A."/>
            <person name="Barry K."/>
            <person name="Lipzen A."/>
            <person name="Henrissat B."/>
            <person name="Riley R."/>
            <person name="Ahrendt S."/>
            <person name="Nagy L.G."/>
            <person name="Grigoriev I.V."/>
            <person name="Martin F."/>
            <person name="Rosso M.N."/>
        </authorList>
    </citation>
    <scope>NUCLEOTIDE SEQUENCE</scope>
    <source>
        <strain evidence="1">CBS 384.51</strain>
    </source>
</reference>
<keyword evidence="2" id="KW-1185">Reference proteome</keyword>
<accession>A0ACB8UBF8</accession>
<comment type="caution">
    <text evidence="1">The sequence shown here is derived from an EMBL/GenBank/DDBJ whole genome shotgun (WGS) entry which is preliminary data.</text>
</comment>